<keyword evidence="1" id="KW-0378">Hydrolase</keyword>
<evidence type="ECO:0000256" key="1">
    <source>
        <dbReference type="ARBA" id="ARBA00022801"/>
    </source>
</evidence>
<gene>
    <name evidence="3" type="ORF">ACAT0790_LOCUS70585</name>
</gene>
<dbReference type="GO" id="GO:0016787">
    <property type="term" value="F:hydrolase activity"/>
    <property type="evidence" value="ECO:0007669"/>
    <property type="project" value="UniProtKB-KW"/>
</dbReference>
<evidence type="ECO:0000313" key="3">
    <source>
        <dbReference type="EMBL" id="CAD9193808.1"/>
    </source>
</evidence>
<dbReference type="InterPro" id="IPR050593">
    <property type="entry name" value="LovG"/>
</dbReference>
<feature type="domain" description="Serine hydrolase" evidence="2">
    <location>
        <begin position="316"/>
        <end position="575"/>
    </location>
</feature>
<organism evidence="3">
    <name type="scientific">Alexandrium catenella</name>
    <name type="common">Red tide dinoflagellate</name>
    <name type="synonym">Gonyaulax catenella</name>
    <dbReference type="NCBI Taxonomy" id="2925"/>
    <lineage>
        <taxon>Eukaryota</taxon>
        <taxon>Sar</taxon>
        <taxon>Alveolata</taxon>
        <taxon>Dinophyceae</taxon>
        <taxon>Gonyaulacales</taxon>
        <taxon>Pyrocystaceae</taxon>
        <taxon>Alexandrium</taxon>
    </lineage>
</organism>
<dbReference type="EMBL" id="HBGE01118250">
    <property type="protein sequence ID" value="CAD9193808.1"/>
    <property type="molecule type" value="Transcribed_RNA"/>
</dbReference>
<dbReference type="InterPro" id="IPR005645">
    <property type="entry name" value="FSH-like_dom"/>
</dbReference>
<dbReference type="GO" id="GO:0005737">
    <property type="term" value="C:cytoplasm"/>
    <property type="evidence" value="ECO:0007669"/>
    <property type="project" value="TreeGrafter"/>
</dbReference>
<feature type="domain" description="Serine hydrolase" evidence="2">
    <location>
        <begin position="53"/>
        <end position="273"/>
    </location>
</feature>
<dbReference type="PANTHER" id="PTHR48070:SF6">
    <property type="entry name" value="ESTERASE OVCA2"/>
    <property type="match status" value="1"/>
</dbReference>
<dbReference type="PANTHER" id="PTHR48070">
    <property type="entry name" value="ESTERASE OVCA2"/>
    <property type="match status" value="1"/>
</dbReference>
<accession>A0A7S1SG18</accession>
<dbReference type="GO" id="GO:0005634">
    <property type="term" value="C:nucleus"/>
    <property type="evidence" value="ECO:0007669"/>
    <property type="project" value="TreeGrafter"/>
</dbReference>
<dbReference type="Gene3D" id="3.40.50.1820">
    <property type="entry name" value="alpha/beta hydrolase"/>
    <property type="match status" value="2"/>
</dbReference>
<dbReference type="AlphaFoldDB" id="A0A7S1SG18"/>
<proteinExistence type="predicted"/>
<dbReference type="Pfam" id="PF03959">
    <property type="entry name" value="FSH1"/>
    <property type="match status" value="2"/>
</dbReference>
<name>A0A7S1SG18_ALECA</name>
<protein>
    <recommendedName>
        <fullName evidence="2">Serine hydrolase domain-containing protein</fullName>
    </recommendedName>
</protein>
<dbReference type="InterPro" id="IPR029058">
    <property type="entry name" value="AB_hydrolase_fold"/>
</dbReference>
<evidence type="ECO:0000259" key="2">
    <source>
        <dbReference type="Pfam" id="PF03959"/>
    </source>
</evidence>
<reference evidence="3" key="1">
    <citation type="submission" date="2021-01" db="EMBL/GenBank/DDBJ databases">
        <authorList>
            <person name="Corre E."/>
            <person name="Pelletier E."/>
            <person name="Niang G."/>
            <person name="Scheremetjew M."/>
            <person name="Finn R."/>
            <person name="Kale V."/>
            <person name="Holt S."/>
            <person name="Cochrane G."/>
            <person name="Meng A."/>
            <person name="Brown T."/>
            <person name="Cohen L."/>
        </authorList>
    </citation>
    <scope>NUCLEOTIDE SEQUENCE</scope>
    <source>
        <strain evidence="3">OF101</strain>
    </source>
</reference>
<sequence>MSAMIDFNELAEKDLDIEADENEIIPGPAIKAPKARVSTKKVTKPPPPPIDHRLQVLVLHGRQSNENLVNFQVSALKREFGKEVDVKFVEGDVIWVYRDGVDNHDADPMSVTLSKGKDFKTWFNHTTDDKRDRVDFFKQQDPSVKVTYEGHEAAVDKVLNYIENEGPVDVIISVFEGTLVVNLMIAKLVKEGKPIPWRASIMFSPLAIRDDTLTGPMTKEKVKHPVVMVFGKTDEYHYYQRNAAGRVPAEEYYEDPVILEHNDGHQLPATQPRAAEIFARAVAEAKYQCGLLPEAPKRVMMPSKPTSMVLKNLEDMTLRKVRVLCLTGGHSNIPVIKFQTNQLKMALGRDNAEFVYLEGTKDWSWYEGEPKVSDMEERIAGGKQLKNWYIDRIHEEGGTEKEILGYKAHVKTDRENKDKQFDPTSDVEYFDIDAVVEDLISYIYKEGPFDVIVGFSQGGIFLHLLIAYLRKKEVGGREKYPDRWQHARHSTEQMPWRISVFFNAMHVRDKRYFHLFDKKLEGHPTVFVYGKEDEYYEYARDGFGNKPQEEYYDNPLCLVHDQSHEFPTQMPRAKQIYDKVVAQIWRHCGGKPIV</sequence>